<dbReference type="InterPro" id="IPR007173">
    <property type="entry name" value="ALO_C"/>
</dbReference>
<evidence type="ECO:0000256" key="2">
    <source>
        <dbReference type="ARBA" id="ARBA00023002"/>
    </source>
</evidence>
<keyword evidence="5" id="KW-1185">Reference proteome</keyword>
<dbReference type="Gene3D" id="3.30.70.2520">
    <property type="match status" value="1"/>
</dbReference>
<organism evidence="4 5">
    <name type="scientific">Spirochaeta africana (strain ATCC 700263 / DSM 8902 / Z-7692)</name>
    <dbReference type="NCBI Taxonomy" id="889378"/>
    <lineage>
        <taxon>Bacteria</taxon>
        <taxon>Pseudomonadati</taxon>
        <taxon>Spirochaetota</taxon>
        <taxon>Spirochaetia</taxon>
        <taxon>Spirochaetales</taxon>
        <taxon>Spirochaetaceae</taxon>
        <taxon>Spirochaeta</taxon>
    </lineage>
</organism>
<evidence type="ECO:0000313" key="5">
    <source>
        <dbReference type="Proteomes" id="UP000007383"/>
    </source>
</evidence>
<dbReference type="GO" id="GO:0071949">
    <property type="term" value="F:FAD binding"/>
    <property type="evidence" value="ECO:0007669"/>
    <property type="project" value="InterPro"/>
</dbReference>
<dbReference type="InterPro" id="IPR016169">
    <property type="entry name" value="FAD-bd_PCMH_sub2"/>
</dbReference>
<sequence length="443" mass="50540">MHDHTRAGQEWISWNGNVRHRYARMHQPASESELVDAVRDSSVVRPFGNKQSSADIAAGTPDLVSLDRYDRIVAIDHERREITAESGIRLADLLRRIDELGWSLSALPDIDTITLGGAIATATHGTAAAGRILSDHMVRCRLVTADGTVREFTEDDPEMPALRVSLGVLGVFSTITLRCDLPFHLALTERPVRDRDWSQMIPHLLDRHPFVRVLYLPHTGYGYLITGDRSDTPPRGRTAPWWVKYRRAVSARLYRRTVRHPKFTVFANRLIKRLFFSHTQTGFGTLYEATVTKSRGSTLELAEWSVALEDFPALFAELSAALNDRKNPAFAHIPMDVRFLQADTSWLSYAYQRDCVTVGCVTRTPEHADEYAAFEVVEDIFRRHGGRPHWAKRHRMRGEDFAAVYPRWADFCSLRRRMDPHGKFLNPYLRRLFGEESSFDAPS</sequence>
<dbReference type="InterPro" id="IPR016166">
    <property type="entry name" value="FAD-bd_PCMH"/>
</dbReference>
<dbReference type="PROSITE" id="PS51387">
    <property type="entry name" value="FAD_PCMH"/>
    <property type="match status" value="1"/>
</dbReference>
<dbReference type="PATRIC" id="fig|889378.3.peg.245"/>
<dbReference type="Gene3D" id="3.30.465.10">
    <property type="match status" value="1"/>
</dbReference>
<dbReference type="GO" id="GO:0003885">
    <property type="term" value="F:D-arabinono-1,4-lactone oxidase activity"/>
    <property type="evidence" value="ECO:0007669"/>
    <property type="project" value="InterPro"/>
</dbReference>
<evidence type="ECO:0000259" key="3">
    <source>
        <dbReference type="PROSITE" id="PS51387"/>
    </source>
</evidence>
<dbReference type="InterPro" id="IPR016167">
    <property type="entry name" value="FAD-bd_PCMH_sub1"/>
</dbReference>
<dbReference type="AlphaFoldDB" id="H9UFQ8"/>
<dbReference type="InterPro" id="IPR006094">
    <property type="entry name" value="Oxid_FAD_bind_N"/>
</dbReference>
<dbReference type="Pfam" id="PF01565">
    <property type="entry name" value="FAD_binding_4"/>
    <property type="match status" value="1"/>
</dbReference>
<keyword evidence="2" id="KW-0560">Oxidoreductase</keyword>
<accession>H9UFQ8</accession>
<dbReference type="STRING" id="889378.Spiaf_0243"/>
<dbReference type="PANTHER" id="PTHR43762:SF1">
    <property type="entry name" value="D-ARABINONO-1,4-LACTONE OXIDASE"/>
    <property type="match status" value="1"/>
</dbReference>
<dbReference type="GO" id="GO:0016020">
    <property type="term" value="C:membrane"/>
    <property type="evidence" value="ECO:0007669"/>
    <property type="project" value="InterPro"/>
</dbReference>
<dbReference type="InterPro" id="IPR016171">
    <property type="entry name" value="Vanillyl_alc_oxidase_C-sub2"/>
</dbReference>
<keyword evidence="1" id="KW-0274">FAD</keyword>
<feature type="domain" description="FAD-binding PCMH-type" evidence="3">
    <location>
        <begin position="18"/>
        <end position="182"/>
    </location>
</feature>
<dbReference type="InterPro" id="IPR010031">
    <property type="entry name" value="FAD_lactone_oxidase-like"/>
</dbReference>
<dbReference type="Proteomes" id="UP000007383">
    <property type="component" value="Chromosome"/>
</dbReference>
<proteinExistence type="predicted"/>
<dbReference type="RefSeq" id="WP_014454349.1">
    <property type="nucleotide sequence ID" value="NC_017098.1"/>
</dbReference>
<evidence type="ECO:0000256" key="1">
    <source>
        <dbReference type="ARBA" id="ARBA00022827"/>
    </source>
</evidence>
<gene>
    <name evidence="4" type="ordered locus">Spiaf_0243</name>
</gene>
<reference evidence="5" key="1">
    <citation type="journal article" date="2013" name="Stand. Genomic Sci.">
        <title>Complete genome sequence of the halophilic bacterium Spirochaeta africana type strain (Z-7692(T)) from the alkaline Lake Magadi in the East African Rift.</title>
        <authorList>
            <person name="Liolos K."/>
            <person name="Abt B."/>
            <person name="Scheuner C."/>
            <person name="Teshima H."/>
            <person name="Held B."/>
            <person name="Lapidus A."/>
            <person name="Nolan M."/>
            <person name="Lucas S."/>
            <person name="Deshpande S."/>
            <person name="Cheng J.F."/>
            <person name="Tapia R."/>
            <person name="Goodwin L.A."/>
            <person name="Pitluck S."/>
            <person name="Pagani I."/>
            <person name="Ivanova N."/>
            <person name="Mavromatis K."/>
            <person name="Mikhailova N."/>
            <person name="Huntemann M."/>
            <person name="Pati A."/>
            <person name="Chen A."/>
            <person name="Palaniappan K."/>
            <person name="Land M."/>
            <person name="Rohde M."/>
            <person name="Tindall B.J."/>
            <person name="Detter J.C."/>
            <person name="Goker M."/>
            <person name="Bristow J."/>
            <person name="Eisen J.A."/>
            <person name="Markowitz V."/>
            <person name="Hugenholtz P."/>
            <person name="Woyke T."/>
            <person name="Klenk H.P."/>
            <person name="Kyrpides N.C."/>
        </authorList>
    </citation>
    <scope>NUCLEOTIDE SEQUENCE</scope>
    <source>
        <strain evidence="5">ATCC 700263 / DSM 8902 / Z-7692</strain>
    </source>
</reference>
<dbReference type="InterPro" id="IPR036318">
    <property type="entry name" value="FAD-bd_PCMH-like_sf"/>
</dbReference>
<dbReference type="HOGENOM" id="CLU_003896_4_3_12"/>
<protein>
    <submittedName>
        <fullName evidence="4">FAD/FMN-dependent dehydrogenase</fullName>
    </submittedName>
</protein>
<name>H9UFQ8_SPIAZ</name>
<dbReference type="PANTHER" id="PTHR43762">
    <property type="entry name" value="L-GULONOLACTONE OXIDASE"/>
    <property type="match status" value="1"/>
</dbReference>
<dbReference type="Pfam" id="PF04030">
    <property type="entry name" value="ALO"/>
    <property type="match status" value="1"/>
</dbReference>
<dbReference type="eggNOG" id="COG0277">
    <property type="taxonomic scope" value="Bacteria"/>
</dbReference>
<dbReference type="KEGG" id="sfc:Spiaf_0243"/>
<keyword evidence="1" id="KW-0285">Flavoprotein</keyword>
<dbReference type="Gene3D" id="3.30.43.10">
    <property type="entry name" value="Uridine Diphospho-n-acetylenolpyruvylglucosamine Reductase, domain 2"/>
    <property type="match status" value="1"/>
</dbReference>
<dbReference type="SUPFAM" id="SSF56176">
    <property type="entry name" value="FAD-binding/transporter-associated domain-like"/>
    <property type="match status" value="1"/>
</dbReference>
<dbReference type="Gene3D" id="1.10.45.10">
    <property type="entry name" value="Vanillyl-alcohol Oxidase, Chain A, domain 4"/>
    <property type="match status" value="1"/>
</dbReference>
<evidence type="ECO:0000313" key="4">
    <source>
        <dbReference type="EMBL" id="AFG36351.1"/>
    </source>
</evidence>
<dbReference type="PIRSF" id="PIRSF000136">
    <property type="entry name" value="LGO_GLO"/>
    <property type="match status" value="1"/>
</dbReference>
<dbReference type="EMBL" id="CP003282">
    <property type="protein sequence ID" value="AFG36351.1"/>
    <property type="molecule type" value="Genomic_DNA"/>
</dbReference>
<dbReference type="OrthoDB" id="9800184at2"/>